<name>A0A7D5QJV4_9EURY</name>
<evidence type="ECO:0000313" key="3">
    <source>
        <dbReference type="EMBL" id="QLG61665.1"/>
    </source>
</evidence>
<keyword evidence="4" id="KW-1185">Reference proteome</keyword>
<reference evidence="3 4" key="1">
    <citation type="submission" date="2020-06" db="EMBL/GenBank/DDBJ databases">
        <title>NJ-3-1, isolated from saline soil.</title>
        <authorList>
            <person name="Cui H.L."/>
            <person name="Shi X."/>
        </authorList>
    </citation>
    <scope>NUCLEOTIDE SEQUENCE [LARGE SCALE GENOMIC DNA]</scope>
    <source>
        <strain evidence="3 4">NJ-3-1</strain>
    </source>
</reference>
<dbReference type="GeneID" id="56037386"/>
<dbReference type="Proteomes" id="UP000509626">
    <property type="component" value="Chromosome"/>
</dbReference>
<dbReference type="RefSeq" id="WP_179268250.1">
    <property type="nucleotide sequence ID" value="NZ_CP058579.1"/>
</dbReference>
<accession>A0A7D5QJV4</accession>
<protein>
    <submittedName>
        <fullName evidence="3">Uncharacterized protein</fullName>
    </submittedName>
</protein>
<dbReference type="EMBL" id="CP058579">
    <property type="protein sequence ID" value="QLG61665.1"/>
    <property type="molecule type" value="Genomic_DNA"/>
</dbReference>
<gene>
    <name evidence="3" type="ORF">HUG12_07965</name>
</gene>
<keyword evidence="2" id="KW-0472">Membrane</keyword>
<sequence length="90" mass="9332">MRPKPPDTNDPLLESLRGPRTDGSLATSLGVALAVVAGVLATTAPAVAAGVAALLAAGYLLAGLRRRGDGRDSRRRRRLCVPRTTVCVEV</sequence>
<dbReference type="KEGG" id="halu:HUG12_07965"/>
<keyword evidence="2" id="KW-1133">Transmembrane helix</keyword>
<feature type="region of interest" description="Disordered" evidence="1">
    <location>
        <begin position="1"/>
        <end position="20"/>
    </location>
</feature>
<proteinExistence type="predicted"/>
<feature type="transmembrane region" description="Helical" evidence="2">
    <location>
        <begin position="46"/>
        <end position="64"/>
    </location>
</feature>
<dbReference type="AlphaFoldDB" id="A0A7D5QJV4"/>
<evidence type="ECO:0000256" key="1">
    <source>
        <dbReference type="SAM" id="MobiDB-lite"/>
    </source>
</evidence>
<evidence type="ECO:0000313" key="4">
    <source>
        <dbReference type="Proteomes" id="UP000509626"/>
    </source>
</evidence>
<keyword evidence="2" id="KW-0812">Transmembrane</keyword>
<organism evidence="3 4">
    <name type="scientific">Halorarum salinum</name>
    <dbReference type="NCBI Taxonomy" id="2743089"/>
    <lineage>
        <taxon>Archaea</taxon>
        <taxon>Methanobacteriati</taxon>
        <taxon>Methanobacteriota</taxon>
        <taxon>Stenosarchaea group</taxon>
        <taxon>Halobacteria</taxon>
        <taxon>Halobacteriales</taxon>
        <taxon>Haloferacaceae</taxon>
        <taxon>Halorarum</taxon>
    </lineage>
</organism>
<evidence type="ECO:0000256" key="2">
    <source>
        <dbReference type="SAM" id="Phobius"/>
    </source>
</evidence>